<dbReference type="GO" id="GO:0005634">
    <property type="term" value="C:nucleus"/>
    <property type="evidence" value="ECO:0007669"/>
    <property type="project" value="UniProtKB-SubCell"/>
</dbReference>
<dbReference type="OrthoDB" id="674948at2759"/>
<dbReference type="PROSITE" id="PS50217">
    <property type="entry name" value="BZIP"/>
    <property type="match status" value="1"/>
</dbReference>
<keyword evidence="12" id="KW-1185">Reference proteome</keyword>
<keyword evidence="8" id="KW-0812">Transmembrane</keyword>
<comment type="subcellular location">
    <subcellularLocation>
        <location evidence="1">Nucleus</location>
    </subcellularLocation>
</comment>
<dbReference type="GO" id="GO:0035497">
    <property type="term" value="F:cAMP response element binding"/>
    <property type="evidence" value="ECO:0007669"/>
    <property type="project" value="TreeGrafter"/>
</dbReference>
<organism evidence="11 12">
    <name type="scientific">Adineta ricciae</name>
    <name type="common">Rotifer</name>
    <dbReference type="NCBI Taxonomy" id="249248"/>
    <lineage>
        <taxon>Eukaryota</taxon>
        <taxon>Metazoa</taxon>
        <taxon>Spiralia</taxon>
        <taxon>Gnathifera</taxon>
        <taxon>Rotifera</taxon>
        <taxon>Eurotatoria</taxon>
        <taxon>Bdelloidea</taxon>
        <taxon>Adinetida</taxon>
        <taxon>Adinetidae</taxon>
        <taxon>Adineta</taxon>
    </lineage>
</organism>
<name>A0A815S5Q7_ADIRI</name>
<dbReference type="EMBL" id="CAJNOJ010000130">
    <property type="protein sequence ID" value="CAF1170805.1"/>
    <property type="molecule type" value="Genomic_DNA"/>
</dbReference>
<evidence type="ECO:0000313" key="10">
    <source>
        <dbReference type="EMBL" id="CAF1170805.1"/>
    </source>
</evidence>
<gene>
    <name evidence="10" type="ORF">EDS130_LOCUS23676</name>
    <name evidence="11" type="ORF">XAT740_LOCUS38815</name>
</gene>
<evidence type="ECO:0000256" key="1">
    <source>
        <dbReference type="ARBA" id="ARBA00004123"/>
    </source>
</evidence>
<keyword evidence="8" id="KW-1133">Transmembrane helix</keyword>
<dbReference type="Pfam" id="PF00170">
    <property type="entry name" value="bZIP_1"/>
    <property type="match status" value="1"/>
</dbReference>
<proteinExistence type="predicted"/>
<evidence type="ECO:0000256" key="8">
    <source>
        <dbReference type="SAM" id="Phobius"/>
    </source>
</evidence>
<keyword evidence="5" id="KW-0539">Nucleus</keyword>
<dbReference type="PROSITE" id="PS00036">
    <property type="entry name" value="BZIP_BASIC"/>
    <property type="match status" value="1"/>
</dbReference>
<dbReference type="GO" id="GO:0000981">
    <property type="term" value="F:DNA-binding transcription factor activity, RNA polymerase II-specific"/>
    <property type="evidence" value="ECO:0007669"/>
    <property type="project" value="TreeGrafter"/>
</dbReference>
<keyword evidence="6" id="KW-0175">Coiled coil</keyword>
<evidence type="ECO:0000256" key="7">
    <source>
        <dbReference type="SAM" id="MobiDB-lite"/>
    </source>
</evidence>
<feature type="compositionally biased region" description="Low complexity" evidence="7">
    <location>
        <begin position="170"/>
        <end position="179"/>
    </location>
</feature>
<dbReference type="SUPFAM" id="SSF57959">
    <property type="entry name" value="Leucine zipper domain"/>
    <property type="match status" value="1"/>
</dbReference>
<evidence type="ECO:0000259" key="9">
    <source>
        <dbReference type="PROSITE" id="PS50217"/>
    </source>
</evidence>
<dbReference type="InterPro" id="IPR004827">
    <property type="entry name" value="bZIP"/>
</dbReference>
<dbReference type="AlphaFoldDB" id="A0A815S5Q7"/>
<keyword evidence="3" id="KW-0238">DNA-binding</keyword>
<dbReference type="PANTHER" id="PTHR46004:SF3">
    <property type="entry name" value="CYCLIC AMP RESPONSE ELEMENT-BINDING PROTEIN A"/>
    <property type="match status" value="1"/>
</dbReference>
<evidence type="ECO:0000256" key="3">
    <source>
        <dbReference type="ARBA" id="ARBA00023125"/>
    </source>
</evidence>
<dbReference type="PANTHER" id="PTHR46004">
    <property type="entry name" value="CYCLIC AMP RESPONSE ELEMENT-BINDING PROTEIN A"/>
    <property type="match status" value="1"/>
</dbReference>
<reference evidence="11" key="1">
    <citation type="submission" date="2021-02" db="EMBL/GenBank/DDBJ databases">
        <authorList>
            <person name="Nowell W R."/>
        </authorList>
    </citation>
    <scope>NUCLEOTIDE SEQUENCE</scope>
</reference>
<feature type="coiled-coil region" evidence="6">
    <location>
        <begin position="261"/>
        <end position="302"/>
    </location>
</feature>
<evidence type="ECO:0000313" key="11">
    <source>
        <dbReference type="EMBL" id="CAF1486101.1"/>
    </source>
</evidence>
<evidence type="ECO:0000256" key="2">
    <source>
        <dbReference type="ARBA" id="ARBA00023015"/>
    </source>
</evidence>
<keyword evidence="4" id="KW-0804">Transcription</keyword>
<evidence type="ECO:0000256" key="4">
    <source>
        <dbReference type="ARBA" id="ARBA00023163"/>
    </source>
</evidence>
<comment type="caution">
    <text evidence="11">The sequence shown here is derived from an EMBL/GenBank/DDBJ whole genome shotgun (WGS) entry which is preliminary data.</text>
</comment>
<sequence>MMMDAVYDPYDILFGDNQKSPISDSMLFTNEVMLGNFNTESSSISPIAHSTENIDTDFDPAAFEKLINELLSSDPGMIPEQSIDLPLTSLEPESSTREIGTDPMEPASQPLPLIINSANLRQLTSAPIIFIQKSADTVVDNVSTITNDCYNAPLDSSSLGSNDYPMEDVLPLTPSTSSDSPDEGNSNSPDVCQDQAYSKLLTNFDNLPRSGALKLTNEEVKLIKQEGYQVPTKLPLSKAEEKMLKKIRRKIKNKISAQESRRKKKEYVDALEKQIAKYADENNTLKERMAAIEKNQKSLAKERDLLRSMLNKATPAPSRALMVFAVFFAVLFGVWSPIANKSSTDDRALSLENALMPSNNHQAAYVSKKSLFEQQDNTHSNYITNSHKSRVLLSVDDHDSHQQYGPYLPSNSKQKSMFQKETAAPSYMYSDSIEKYINKKHQSEIVADTNGKAHMKRSLSDDSSSVIFTQKSTHKKLRSNYHINEDIVVVEDSNNDNSDGPLENKSVKIIRVERAVPAVRNDTLKLAHRMINE</sequence>
<keyword evidence="8" id="KW-0472">Membrane</keyword>
<protein>
    <recommendedName>
        <fullName evidence="9">BZIP domain-containing protein</fullName>
    </recommendedName>
</protein>
<dbReference type="Gene3D" id="1.20.5.170">
    <property type="match status" value="1"/>
</dbReference>
<evidence type="ECO:0000313" key="12">
    <source>
        <dbReference type="Proteomes" id="UP000663828"/>
    </source>
</evidence>
<accession>A0A815S5Q7</accession>
<dbReference type="Proteomes" id="UP000663828">
    <property type="component" value="Unassembled WGS sequence"/>
</dbReference>
<feature type="region of interest" description="Disordered" evidence="7">
    <location>
        <begin position="156"/>
        <end position="191"/>
    </location>
</feature>
<feature type="transmembrane region" description="Helical" evidence="8">
    <location>
        <begin position="320"/>
        <end position="338"/>
    </location>
</feature>
<feature type="domain" description="BZIP" evidence="9">
    <location>
        <begin position="243"/>
        <end position="299"/>
    </location>
</feature>
<dbReference type="SMART" id="SM00338">
    <property type="entry name" value="BRLZ"/>
    <property type="match status" value="1"/>
</dbReference>
<dbReference type="EMBL" id="CAJNOR010004232">
    <property type="protein sequence ID" value="CAF1486101.1"/>
    <property type="molecule type" value="Genomic_DNA"/>
</dbReference>
<evidence type="ECO:0000256" key="5">
    <source>
        <dbReference type="ARBA" id="ARBA00023242"/>
    </source>
</evidence>
<keyword evidence="2" id="KW-0805">Transcription regulation</keyword>
<dbReference type="Proteomes" id="UP000663852">
    <property type="component" value="Unassembled WGS sequence"/>
</dbReference>
<dbReference type="InterPro" id="IPR046347">
    <property type="entry name" value="bZIP_sf"/>
</dbReference>
<evidence type="ECO:0000256" key="6">
    <source>
        <dbReference type="SAM" id="Coils"/>
    </source>
</evidence>